<dbReference type="KEGG" id="bana:BARAN1_1242"/>
<dbReference type="Gene3D" id="3.40.630.10">
    <property type="entry name" value="Zn peptidases"/>
    <property type="match status" value="1"/>
</dbReference>
<dbReference type="InterPro" id="IPR017706">
    <property type="entry name" value="Peptidase_M20/DapE_YgeY"/>
</dbReference>
<dbReference type="Pfam" id="PF07687">
    <property type="entry name" value="M20_dimer"/>
    <property type="match status" value="1"/>
</dbReference>
<dbReference type="Gene3D" id="3.30.70.360">
    <property type="match status" value="1"/>
</dbReference>
<dbReference type="InterPro" id="IPR002933">
    <property type="entry name" value="Peptidase_M20"/>
</dbReference>
<dbReference type="GO" id="GO:0008777">
    <property type="term" value="F:acetylornithine deacetylase activity"/>
    <property type="evidence" value="ECO:0007669"/>
    <property type="project" value="TreeGrafter"/>
</dbReference>
<dbReference type="SUPFAM" id="SSF53187">
    <property type="entry name" value="Zn-dependent exopeptidases"/>
    <property type="match status" value="1"/>
</dbReference>
<dbReference type="GO" id="GO:0046872">
    <property type="term" value="F:metal ion binding"/>
    <property type="evidence" value="ECO:0007669"/>
    <property type="project" value="UniProtKB-KW"/>
</dbReference>
<evidence type="ECO:0000259" key="5">
    <source>
        <dbReference type="Pfam" id="PF07687"/>
    </source>
</evidence>
<feature type="domain" description="Peptidase M20 dimerisation" evidence="5">
    <location>
        <begin position="178"/>
        <end position="282"/>
    </location>
</feature>
<evidence type="ECO:0000256" key="3">
    <source>
        <dbReference type="ARBA" id="ARBA00022801"/>
    </source>
</evidence>
<sequence>MRSEFLARAEAYRAEIVGLGRRIIQTPSPSGREGEIVQLIASEMQAAGFAKVWTDPFGNVIGQVGDGPVKIAIDAHIDTVEPGNRDLWERDPYSGDTDGTWLYGRGASDQKAAMAAMIYGMKIMRELGALDAFTVYVVGSVLEEDCDGLCWRYIIEESGLRPDFVLITEPTEMRVNRGQRGRIEVRLRVAGRSAHASSPELGDNAVYKMARVVAELECLNERLPVRPVLGKGTIAVTEISSQSPSLNAVPDVCEVHLDRRLTVGESKDQVFRELEDALRRAGIAGTVRELVFDEPSYTGLRYPTEKYFPVWLEAEDALITRAAAKTYRRVFGRDPEIAHWNFSTNGTVTAGVYHIPTVGFGPGAEALAHAPNERVKTEDLVFSAAFYAAFPATLLTELAQVSQIKGG</sequence>
<dbReference type="AlphaFoldDB" id="A0A2X3MMT2"/>
<organism evidence="6 7">
    <name type="scientific">Candidatus Bipolaricaulis anaerobius</name>
    <dbReference type="NCBI Taxonomy" id="2026885"/>
    <lineage>
        <taxon>Bacteria</taxon>
        <taxon>Candidatus Bipolaricaulota</taxon>
        <taxon>Candidatus Bipolaricaulia</taxon>
        <taxon>Candidatus Bipolaricaulales</taxon>
        <taxon>Candidatus Bipolaricaulaceae</taxon>
        <taxon>Candidatus Bipolaricaulis</taxon>
    </lineage>
</organism>
<gene>
    <name evidence="6" type="primary">ygeY</name>
    <name evidence="6" type="ORF">BARAN1_1242</name>
</gene>
<dbReference type="EMBL" id="LS483254">
    <property type="protein sequence ID" value="SQD93264.1"/>
    <property type="molecule type" value="Genomic_DNA"/>
</dbReference>
<dbReference type="NCBIfam" id="NF009555">
    <property type="entry name" value="PRK13004.1"/>
    <property type="match status" value="1"/>
</dbReference>
<dbReference type="InterPro" id="IPR036264">
    <property type="entry name" value="Bact_exopeptidase_dim_dom"/>
</dbReference>
<dbReference type="InterPro" id="IPR011650">
    <property type="entry name" value="Peptidase_M20_dimer"/>
</dbReference>
<dbReference type="RefSeq" id="WP_122031654.1">
    <property type="nucleotide sequence ID" value="NZ_LS483254.1"/>
</dbReference>
<dbReference type="OrthoDB" id="9792335at2"/>
<dbReference type="SUPFAM" id="SSF55031">
    <property type="entry name" value="Bacterial exopeptidase dimerisation domain"/>
    <property type="match status" value="1"/>
</dbReference>
<evidence type="ECO:0000256" key="4">
    <source>
        <dbReference type="ARBA" id="ARBA00022833"/>
    </source>
</evidence>
<dbReference type="NCBIfam" id="TIGR03526">
    <property type="entry name" value="selenium_YgeY"/>
    <property type="match status" value="1"/>
</dbReference>
<dbReference type="PROSITE" id="PS00758">
    <property type="entry name" value="ARGE_DAPE_CPG2_1"/>
    <property type="match status" value="1"/>
</dbReference>
<keyword evidence="2" id="KW-0479">Metal-binding</keyword>
<comment type="cofactor">
    <cofactor evidence="1">
        <name>Zn(2+)</name>
        <dbReference type="ChEBI" id="CHEBI:29105"/>
    </cofactor>
</comment>
<protein>
    <submittedName>
        <fullName evidence="6">Putative peptidase</fullName>
    </submittedName>
</protein>
<evidence type="ECO:0000256" key="2">
    <source>
        <dbReference type="ARBA" id="ARBA00022723"/>
    </source>
</evidence>
<reference evidence="7" key="1">
    <citation type="submission" date="2018-05" db="EMBL/GenBank/DDBJ databases">
        <authorList>
            <person name="Hao L."/>
        </authorList>
    </citation>
    <scope>NUCLEOTIDE SEQUENCE [LARGE SCALE GENOMIC DNA]</scope>
</reference>
<dbReference type="GO" id="GO:0006526">
    <property type="term" value="P:L-arginine biosynthetic process"/>
    <property type="evidence" value="ECO:0007669"/>
    <property type="project" value="TreeGrafter"/>
</dbReference>
<evidence type="ECO:0000313" key="7">
    <source>
        <dbReference type="Proteomes" id="UP000249818"/>
    </source>
</evidence>
<dbReference type="InterPro" id="IPR050072">
    <property type="entry name" value="Peptidase_M20A"/>
</dbReference>
<dbReference type="Proteomes" id="UP000249818">
    <property type="component" value="Chromosome BARAN1"/>
</dbReference>
<evidence type="ECO:0000256" key="1">
    <source>
        <dbReference type="ARBA" id="ARBA00001947"/>
    </source>
</evidence>
<keyword evidence="4" id="KW-0862">Zinc</keyword>
<keyword evidence="3" id="KW-0378">Hydrolase</keyword>
<dbReference type="InterPro" id="IPR001261">
    <property type="entry name" value="ArgE/DapE_CS"/>
</dbReference>
<accession>A0A2X3MMT2</accession>
<dbReference type="PANTHER" id="PTHR43808">
    <property type="entry name" value="ACETYLORNITHINE DEACETYLASE"/>
    <property type="match status" value="1"/>
</dbReference>
<dbReference type="PANTHER" id="PTHR43808:SF31">
    <property type="entry name" value="N-ACETYL-L-CITRULLINE DEACETYLASE"/>
    <property type="match status" value="1"/>
</dbReference>
<name>A0A2X3MMT2_9BACT</name>
<evidence type="ECO:0000313" key="6">
    <source>
        <dbReference type="EMBL" id="SQD93264.1"/>
    </source>
</evidence>
<keyword evidence="7" id="KW-1185">Reference proteome</keyword>
<proteinExistence type="predicted"/>
<dbReference type="Pfam" id="PF01546">
    <property type="entry name" value="Peptidase_M20"/>
    <property type="match status" value="1"/>
</dbReference>